<gene>
    <name evidence="2" type="ORF">CLF_109093</name>
</gene>
<feature type="region of interest" description="Disordered" evidence="1">
    <location>
        <begin position="144"/>
        <end position="224"/>
    </location>
</feature>
<dbReference type="Proteomes" id="UP000008909">
    <property type="component" value="Unassembled WGS sequence"/>
</dbReference>
<name>G7YS80_CLOSI</name>
<organism evidence="2 3">
    <name type="scientific">Clonorchis sinensis</name>
    <name type="common">Chinese liver fluke</name>
    <dbReference type="NCBI Taxonomy" id="79923"/>
    <lineage>
        <taxon>Eukaryota</taxon>
        <taxon>Metazoa</taxon>
        <taxon>Spiralia</taxon>
        <taxon>Lophotrochozoa</taxon>
        <taxon>Platyhelminthes</taxon>
        <taxon>Trematoda</taxon>
        <taxon>Digenea</taxon>
        <taxon>Opisthorchiida</taxon>
        <taxon>Opisthorchiata</taxon>
        <taxon>Opisthorchiidae</taxon>
        <taxon>Clonorchis</taxon>
    </lineage>
</organism>
<reference key="2">
    <citation type="submission" date="2011-10" db="EMBL/GenBank/DDBJ databases">
        <title>The genome and transcriptome sequence of Clonorchis sinensis provide insights into the carcinogenic liver fluke.</title>
        <authorList>
            <person name="Wang X."/>
            <person name="Huang Y."/>
            <person name="Chen W."/>
            <person name="Liu H."/>
            <person name="Guo L."/>
            <person name="Chen Y."/>
            <person name="Luo F."/>
            <person name="Zhou W."/>
            <person name="Sun J."/>
            <person name="Mao Q."/>
            <person name="Liang P."/>
            <person name="Zhou C."/>
            <person name="Tian Y."/>
            <person name="Men J."/>
            <person name="Lv X."/>
            <person name="Huang L."/>
            <person name="Zhou J."/>
            <person name="Hu Y."/>
            <person name="Li R."/>
            <person name="Zhang F."/>
            <person name="Lei H."/>
            <person name="Li X."/>
            <person name="Hu X."/>
            <person name="Liang C."/>
            <person name="Xu J."/>
            <person name="Wu Z."/>
            <person name="Yu X."/>
        </authorList>
    </citation>
    <scope>NUCLEOTIDE SEQUENCE</scope>
    <source>
        <strain>Henan</strain>
    </source>
</reference>
<feature type="region of interest" description="Disordered" evidence="1">
    <location>
        <begin position="312"/>
        <end position="331"/>
    </location>
</feature>
<protein>
    <submittedName>
        <fullName evidence="2">Phosphoprotein</fullName>
    </submittedName>
</protein>
<accession>G7YS80</accession>
<evidence type="ECO:0000313" key="2">
    <source>
        <dbReference type="EMBL" id="GAA55810.1"/>
    </source>
</evidence>
<feature type="compositionally biased region" description="Polar residues" evidence="1">
    <location>
        <begin position="150"/>
        <end position="160"/>
    </location>
</feature>
<dbReference type="AlphaFoldDB" id="G7YS80"/>
<keyword evidence="3" id="KW-1185">Reference proteome</keyword>
<sequence>MCQSLTSRAIEWVILARSALHYVRFRKLTINACAYSFRSKDYFVSTKCVHSLERTTVVRANEKVGDLFEEFDDCFSNFLITYDDIRYQCTFERSPRTAGLRTVDPSVSSKQNIPQNLPNRNSIISTIHSVGCQTIDQLHWTSFKAGSPLQPRSTDQSSPPNRIWMRGKRSHKGKSRCFTSPEEMDRQLGRSKSPNGDEEPVASTSELPITVPDESDSDGDGMRHKGISHFIEVCNPNLDDKSAKEGPSRKEAEAAARAVADSLSLKSEAELAMSINRSIDGGHHLTKSIKYENDAAQENFVNHFDKLKISASLPSQPNAGQPNDRQDPTDLQTSLRFGRIDLAERFWGDAAVNWNDCAEQHNQYPDLLIWYGGVFPSETKRCPAVNSLNR</sequence>
<evidence type="ECO:0000313" key="3">
    <source>
        <dbReference type="Proteomes" id="UP000008909"/>
    </source>
</evidence>
<evidence type="ECO:0000256" key="1">
    <source>
        <dbReference type="SAM" id="MobiDB-lite"/>
    </source>
</evidence>
<dbReference type="EMBL" id="DF144087">
    <property type="protein sequence ID" value="GAA55810.1"/>
    <property type="molecule type" value="Genomic_DNA"/>
</dbReference>
<reference evidence="2" key="1">
    <citation type="journal article" date="2011" name="Genome Biol.">
        <title>The draft genome of the carcinogenic human liver fluke Clonorchis sinensis.</title>
        <authorList>
            <person name="Wang X."/>
            <person name="Chen W."/>
            <person name="Huang Y."/>
            <person name="Sun J."/>
            <person name="Men J."/>
            <person name="Liu H."/>
            <person name="Luo F."/>
            <person name="Guo L."/>
            <person name="Lv X."/>
            <person name="Deng C."/>
            <person name="Zhou C."/>
            <person name="Fan Y."/>
            <person name="Li X."/>
            <person name="Huang L."/>
            <person name="Hu Y."/>
            <person name="Liang C."/>
            <person name="Hu X."/>
            <person name="Xu J."/>
            <person name="Yu X."/>
        </authorList>
    </citation>
    <scope>NUCLEOTIDE SEQUENCE [LARGE SCALE GENOMIC DNA]</scope>
    <source>
        <strain evidence="2">Henan</strain>
    </source>
</reference>
<feature type="compositionally biased region" description="Basic residues" evidence="1">
    <location>
        <begin position="165"/>
        <end position="175"/>
    </location>
</feature>
<proteinExistence type="predicted"/>